<organism evidence="1 2">
    <name type="scientific">Sphingomonas piscis</name>
    <dbReference type="NCBI Taxonomy" id="2714943"/>
    <lineage>
        <taxon>Bacteria</taxon>
        <taxon>Pseudomonadati</taxon>
        <taxon>Pseudomonadota</taxon>
        <taxon>Alphaproteobacteria</taxon>
        <taxon>Sphingomonadales</taxon>
        <taxon>Sphingomonadaceae</taxon>
        <taxon>Sphingomonas</taxon>
    </lineage>
</organism>
<proteinExistence type="predicted"/>
<dbReference type="Proteomes" id="UP000503222">
    <property type="component" value="Chromosome"/>
</dbReference>
<gene>
    <name evidence="1" type="ORF">G7077_03205</name>
</gene>
<dbReference type="EMBL" id="CP049869">
    <property type="protein sequence ID" value="QIK78065.1"/>
    <property type="molecule type" value="Genomic_DNA"/>
</dbReference>
<keyword evidence="2" id="KW-1185">Reference proteome</keyword>
<reference evidence="1 2" key="1">
    <citation type="submission" date="2020-03" db="EMBL/GenBank/DDBJ databases">
        <title>Sphingomonas sp. nov., isolated from fish.</title>
        <authorList>
            <person name="Hyun D.-W."/>
            <person name="Bae J.-W."/>
        </authorList>
    </citation>
    <scope>NUCLEOTIDE SEQUENCE [LARGE SCALE GENOMIC DNA]</scope>
    <source>
        <strain evidence="1 2">HDW15B</strain>
    </source>
</reference>
<sequence length="277" mass="32184">MFETGQLIIIKDYRLDFDYGALAALSKSTESIADPDLRRKLKKLTAPNFFKGTAPKESRGKLVFPDQVRQAIYDTMCHGDREIFDRAARALRSSHDEAMRIFEICFPGYDPFRFIPSVRLTRTLFENLHWDNHSIDADFHQARIFANLDSRPRIWSISLRFTDWVRKHYREHGLERFAGKDPNLMLDYIAGSVLGGTKNTWMDSEPRHRVAFDPGEVWLGESRLISHQIYYGEAAMVYMWFVNVGSMANPDNRFNEQVESLHREMRAEAPKAELTSV</sequence>
<evidence type="ECO:0000313" key="1">
    <source>
        <dbReference type="EMBL" id="QIK78065.1"/>
    </source>
</evidence>
<protein>
    <submittedName>
        <fullName evidence="1">Uncharacterized protein</fullName>
    </submittedName>
</protein>
<name>A0A6G7YMU1_9SPHN</name>
<dbReference type="RefSeq" id="WP_166410459.1">
    <property type="nucleotide sequence ID" value="NZ_CP049869.1"/>
</dbReference>
<evidence type="ECO:0000313" key="2">
    <source>
        <dbReference type="Proteomes" id="UP000503222"/>
    </source>
</evidence>
<dbReference type="AlphaFoldDB" id="A0A6G7YMU1"/>
<accession>A0A6G7YMU1</accession>
<dbReference type="KEGG" id="spii:G7077_03205"/>